<dbReference type="Pfam" id="PF01037">
    <property type="entry name" value="AsnC_trans_reg"/>
    <property type="match status" value="1"/>
</dbReference>
<dbReference type="Gene3D" id="3.30.70.920">
    <property type="match status" value="1"/>
</dbReference>
<evidence type="ECO:0000259" key="1">
    <source>
        <dbReference type="Pfam" id="PF01037"/>
    </source>
</evidence>
<dbReference type="InterPro" id="IPR011008">
    <property type="entry name" value="Dimeric_a/b-barrel"/>
</dbReference>
<organism evidence="2 3">
    <name type="scientific">Candidatus Nitrosotenuis uzonensis</name>
    <dbReference type="NCBI Taxonomy" id="1407055"/>
    <lineage>
        <taxon>Archaea</taxon>
        <taxon>Nitrososphaerota</taxon>
        <taxon>Candidatus Nitrosotenuis</taxon>
    </lineage>
</organism>
<dbReference type="RefSeq" id="WP_205099262.1">
    <property type="nucleotide sequence ID" value="NZ_CAJNAQ010000005.1"/>
</dbReference>
<dbReference type="AlphaFoldDB" id="A0A812F6Q3"/>
<evidence type="ECO:0000313" key="2">
    <source>
        <dbReference type="EMBL" id="CAE6494861.1"/>
    </source>
</evidence>
<comment type="caution">
    <text evidence="2">The sequence shown here is derived from an EMBL/GenBank/DDBJ whole genome shotgun (WGS) entry which is preliminary data.</text>
</comment>
<protein>
    <submittedName>
        <fullName evidence="2">Putative AsnC family protein</fullName>
    </submittedName>
</protein>
<sequence length="80" mass="8807">MSRAYVLIHCDMGYEEHVIDFLKSIKGISEVNGVFGAYDIVVKAEAPTSDGLENVVANIRKNQRIRSTLTLPIIEGQGKS</sequence>
<proteinExistence type="predicted"/>
<gene>
    <name evidence="2" type="ORF">NUZ5A_50327</name>
</gene>
<reference evidence="2" key="1">
    <citation type="submission" date="2021-02" db="EMBL/GenBank/DDBJ databases">
        <authorList>
            <person name="Han P."/>
        </authorList>
    </citation>
    <scope>NUCLEOTIDE SEQUENCE</scope>
    <source>
        <strain evidence="2">Candidatus Nitrosotenuis uzonensis 5A</strain>
    </source>
</reference>
<accession>A0A812F6Q3</accession>
<feature type="domain" description="Transcription regulator AsnC/Lrp ligand binding" evidence="1">
    <location>
        <begin position="6"/>
        <end position="75"/>
    </location>
</feature>
<name>A0A812F6Q3_9ARCH</name>
<dbReference type="InterPro" id="IPR019887">
    <property type="entry name" value="Tscrpt_reg_AsnC/Lrp_C"/>
</dbReference>
<dbReference type="SUPFAM" id="SSF54909">
    <property type="entry name" value="Dimeric alpha+beta barrel"/>
    <property type="match status" value="1"/>
</dbReference>
<dbReference type="Proteomes" id="UP000655759">
    <property type="component" value="Unassembled WGS sequence"/>
</dbReference>
<evidence type="ECO:0000313" key="3">
    <source>
        <dbReference type="Proteomes" id="UP000655759"/>
    </source>
</evidence>
<dbReference type="EMBL" id="CAJNAQ010000005">
    <property type="protein sequence ID" value="CAE6494861.1"/>
    <property type="molecule type" value="Genomic_DNA"/>
</dbReference>